<dbReference type="InterPro" id="IPR003416">
    <property type="entry name" value="MgtC/SapB/SrpB/YhiD_fam"/>
</dbReference>
<dbReference type="AlphaFoldDB" id="L9XL62"/>
<feature type="transmembrane region" description="Helical" evidence="6">
    <location>
        <begin position="103"/>
        <end position="121"/>
    </location>
</feature>
<evidence type="ECO:0000256" key="4">
    <source>
        <dbReference type="ARBA" id="ARBA00022989"/>
    </source>
</evidence>
<feature type="transmembrane region" description="Helical" evidence="6">
    <location>
        <begin position="141"/>
        <end position="171"/>
    </location>
</feature>
<evidence type="ECO:0000256" key="5">
    <source>
        <dbReference type="ARBA" id="ARBA00023136"/>
    </source>
</evidence>
<feature type="transmembrane region" description="Helical" evidence="6">
    <location>
        <begin position="223"/>
        <end position="242"/>
    </location>
</feature>
<feature type="transmembrane region" description="Helical" evidence="6">
    <location>
        <begin position="355"/>
        <end position="372"/>
    </location>
</feature>
<dbReference type="EMBL" id="AOHZ01000003">
    <property type="protein sequence ID" value="ELY62136.1"/>
    <property type="molecule type" value="Genomic_DNA"/>
</dbReference>
<dbReference type="Proteomes" id="UP000011602">
    <property type="component" value="Unassembled WGS sequence"/>
</dbReference>
<dbReference type="InterPro" id="IPR049177">
    <property type="entry name" value="MgtC_SapB_SrpB_YhiD_N"/>
</dbReference>
<dbReference type="Pfam" id="PF02308">
    <property type="entry name" value="MgtC"/>
    <property type="match status" value="1"/>
</dbReference>
<feature type="transmembrane region" description="Helical" evidence="6">
    <location>
        <begin position="313"/>
        <end position="335"/>
    </location>
</feature>
<evidence type="ECO:0000256" key="6">
    <source>
        <dbReference type="SAM" id="Phobius"/>
    </source>
</evidence>
<evidence type="ECO:0000259" key="7">
    <source>
        <dbReference type="Pfam" id="PF02308"/>
    </source>
</evidence>
<protein>
    <submittedName>
        <fullName evidence="9">Uncharacterized protein</fullName>
    </submittedName>
</protein>
<dbReference type="PATRIC" id="fig|1227499.3.peg.192"/>
<dbReference type="Pfam" id="PF13194">
    <property type="entry name" value="DUF4010"/>
    <property type="match status" value="1"/>
</dbReference>
<dbReference type="PANTHER" id="PTHR39084">
    <property type="entry name" value="MEMBRANE PROTEIN-RELATED"/>
    <property type="match status" value="1"/>
</dbReference>
<evidence type="ECO:0000256" key="1">
    <source>
        <dbReference type="ARBA" id="ARBA00004651"/>
    </source>
</evidence>
<sequence length="465" mass="48080">MSTRPTDTDSRDTFSDRCASSASFISVHSELHEVNEVTVPLQLADAPLDETVIRLALAGALGMFLGLEREWSQKSAGIRTFSLISLLGAVFTLLVLETDLGEPLLILGGLLVVVQGVMLGIQGLLSDEGTGLSLTTSVSMLVAYGIGALVVAGFITEGVTVAVLSSLLLVLKRELHEFAWGLSREEMRSTTEFAILAFVIYPLLPAEIDLEFGGLVIPLEPQVIWLMVVAVAGIGIVNYAIVSTYGGRGIAVTGFFGGLASSTAVVGTMLDHVRQRPEAASYAVAAILLANAAMAARNLAIAVGFTVGSGSRILLEAIVPLGAVILVAFAVAAWSADWGESGPIELESPFSMKNALAFGAVFLVVLVFGSLAETWFGTLGFYATAVASGFVSSAGATTSAVVLYRGGQLGPAEATIAILLATVSSIVVKALLAATSSNRGFRLQVAAYSGLLLLGGAVATVVVVI</sequence>
<evidence type="ECO:0000256" key="3">
    <source>
        <dbReference type="ARBA" id="ARBA00022692"/>
    </source>
</evidence>
<proteinExistence type="predicted"/>
<feature type="transmembrane region" description="Helical" evidence="6">
    <location>
        <begin position="416"/>
        <end position="433"/>
    </location>
</feature>
<keyword evidence="4 6" id="KW-1133">Transmembrane helix</keyword>
<evidence type="ECO:0000313" key="10">
    <source>
        <dbReference type="Proteomes" id="UP000011602"/>
    </source>
</evidence>
<keyword evidence="2" id="KW-1003">Cell membrane</keyword>
<dbReference type="InterPro" id="IPR025105">
    <property type="entry name" value="DUF4010"/>
</dbReference>
<organism evidence="9 10">
    <name type="scientific">Natronolimnohabitans innermongolicus JCM 12255</name>
    <dbReference type="NCBI Taxonomy" id="1227499"/>
    <lineage>
        <taxon>Archaea</taxon>
        <taxon>Methanobacteriati</taxon>
        <taxon>Methanobacteriota</taxon>
        <taxon>Stenosarchaea group</taxon>
        <taxon>Halobacteria</taxon>
        <taxon>Halobacteriales</taxon>
        <taxon>Natrialbaceae</taxon>
        <taxon>Natronolimnohabitans</taxon>
    </lineage>
</organism>
<feature type="transmembrane region" description="Helical" evidence="6">
    <location>
        <begin position="76"/>
        <end position="96"/>
    </location>
</feature>
<comment type="subcellular location">
    <subcellularLocation>
        <location evidence="1">Cell membrane</location>
        <topology evidence="1">Multi-pass membrane protein</topology>
    </subcellularLocation>
</comment>
<dbReference type="STRING" id="1227499.C493_00935"/>
<feature type="transmembrane region" description="Helical" evidence="6">
    <location>
        <begin position="282"/>
        <end position="306"/>
    </location>
</feature>
<keyword evidence="10" id="KW-1185">Reference proteome</keyword>
<keyword evidence="3 6" id="KW-0812">Transmembrane</keyword>
<feature type="transmembrane region" description="Helical" evidence="6">
    <location>
        <begin position="445"/>
        <end position="464"/>
    </location>
</feature>
<gene>
    <name evidence="9" type="ORF">C493_00935</name>
</gene>
<reference evidence="9 10" key="1">
    <citation type="journal article" date="2014" name="PLoS Genet.">
        <title>Phylogenetically driven sequencing of extremely halophilic archaea reveals strategies for static and dynamic osmo-response.</title>
        <authorList>
            <person name="Becker E.A."/>
            <person name="Seitzer P.M."/>
            <person name="Tritt A."/>
            <person name="Larsen D."/>
            <person name="Krusor M."/>
            <person name="Yao A.I."/>
            <person name="Wu D."/>
            <person name="Madern D."/>
            <person name="Eisen J.A."/>
            <person name="Darling A.E."/>
            <person name="Facciotti M.T."/>
        </authorList>
    </citation>
    <scope>NUCLEOTIDE SEQUENCE [LARGE SCALE GENOMIC DNA]</scope>
    <source>
        <strain evidence="9 10">JCM 12255</strain>
    </source>
</reference>
<dbReference type="PRINTS" id="PR01837">
    <property type="entry name" value="MGTCSAPBPROT"/>
</dbReference>
<comment type="caution">
    <text evidence="9">The sequence shown here is derived from an EMBL/GenBank/DDBJ whole genome shotgun (WGS) entry which is preliminary data.</text>
</comment>
<evidence type="ECO:0000256" key="2">
    <source>
        <dbReference type="ARBA" id="ARBA00022475"/>
    </source>
</evidence>
<name>L9XL62_9EURY</name>
<evidence type="ECO:0000259" key="8">
    <source>
        <dbReference type="Pfam" id="PF13194"/>
    </source>
</evidence>
<dbReference type="PANTHER" id="PTHR39084:SF1">
    <property type="entry name" value="DUF4010 DOMAIN-CONTAINING PROTEIN"/>
    <property type="match status" value="1"/>
</dbReference>
<keyword evidence="5 6" id="KW-0472">Membrane</keyword>
<dbReference type="eggNOG" id="arCOG04203">
    <property type="taxonomic scope" value="Archaea"/>
</dbReference>
<feature type="domain" description="DUF4010" evidence="8">
    <location>
        <begin position="229"/>
        <end position="435"/>
    </location>
</feature>
<feature type="transmembrane region" description="Helical" evidence="6">
    <location>
        <begin position="192"/>
        <end position="217"/>
    </location>
</feature>
<feature type="transmembrane region" description="Helical" evidence="6">
    <location>
        <begin position="249"/>
        <end position="270"/>
    </location>
</feature>
<feature type="domain" description="MgtC/SapB/SrpB/YhiD N-terminal" evidence="7">
    <location>
        <begin position="55"/>
        <end position="177"/>
    </location>
</feature>
<dbReference type="GO" id="GO:0005886">
    <property type="term" value="C:plasma membrane"/>
    <property type="evidence" value="ECO:0007669"/>
    <property type="project" value="UniProtKB-SubCell"/>
</dbReference>
<evidence type="ECO:0000313" key="9">
    <source>
        <dbReference type="EMBL" id="ELY62136.1"/>
    </source>
</evidence>
<accession>L9XL62</accession>
<feature type="transmembrane region" description="Helical" evidence="6">
    <location>
        <begin position="379"/>
        <end position="404"/>
    </location>
</feature>